<evidence type="ECO:0000313" key="1">
    <source>
        <dbReference type="EMBL" id="CAI9937696.1"/>
    </source>
</evidence>
<accession>A0AA86PEY0</accession>
<organism evidence="1">
    <name type="scientific">Hexamita inflata</name>
    <dbReference type="NCBI Taxonomy" id="28002"/>
    <lineage>
        <taxon>Eukaryota</taxon>
        <taxon>Metamonada</taxon>
        <taxon>Diplomonadida</taxon>
        <taxon>Hexamitidae</taxon>
        <taxon>Hexamitinae</taxon>
        <taxon>Hexamita</taxon>
    </lineage>
</organism>
<dbReference type="EMBL" id="CATOUU010000647">
    <property type="protein sequence ID" value="CAI9937696.1"/>
    <property type="molecule type" value="Genomic_DNA"/>
</dbReference>
<sequence>MSINTANEQQAAQLNRRPRCSRLGKLGRIKTITAKVRHLPQHFRQYMKQTSHVYRCITVGRVVLQLRSLKAATEPDIIKNNITGHPDNFCSFRKVSSKCAMWLQKYLRCVLCKGPSLGSESDFSAFPRFE</sequence>
<proteinExistence type="predicted"/>
<reference evidence="2 3" key="2">
    <citation type="submission" date="2024-07" db="EMBL/GenBank/DDBJ databases">
        <authorList>
            <person name="Akdeniz Z."/>
        </authorList>
    </citation>
    <scope>NUCLEOTIDE SEQUENCE [LARGE SCALE GENOMIC DNA]</scope>
</reference>
<dbReference type="AlphaFoldDB" id="A0AA86PEY0"/>
<dbReference type="Proteomes" id="UP001642409">
    <property type="component" value="Unassembled WGS sequence"/>
</dbReference>
<protein>
    <submittedName>
        <fullName evidence="2">Hypothetical_protein</fullName>
    </submittedName>
</protein>
<name>A0AA86PEY0_9EUKA</name>
<gene>
    <name evidence="1" type="ORF">HINF_LOCUS25341</name>
    <name evidence="2" type="ORF">HINF_LOCUS32463</name>
</gene>
<evidence type="ECO:0000313" key="2">
    <source>
        <dbReference type="EMBL" id="CAL6029586.1"/>
    </source>
</evidence>
<dbReference type="EMBL" id="CAXDID020000110">
    <property type="protein sequence ID" value="CAL6029586.1"/>
    <property type="molecule type" value="Genomic_DNA"/>
</dbReference>
<evidence type="ECO:0000313" key="3">
    <source>
        <dbReference type="Proteomes" id="UP001642409"/>
    </source>
</evidence>
<reference evidence="1" key="1">
    <citation type="submission" date="2023-06" db="EMBL/GenBank/DDBJ databases">
        <authorList>
            <person name="Kurt Z."/>
        </authorList>
    </citation>
    <scope>NUCLEOTIDE SEQUENCE</scope>
</reference>
<comment type="caution">
    <text evidence="1">The sequence shown here is derived from an EMBL/GenBank/DDBJ whole genome shotgun (WGS) entry which is preliminary data.</text>
</comment>
<keyword evidence="3" id="KW-1185">Reference proteome</keyword>